<reference evidence="1 2" key="1">
    <citation type="submission" date="2019-05" db="EMBL/GenBank/DDBJ databases">
        <authorList>
            <person name="Pankratov T."/>
            <person name="Grouzdev D."/>
        </authorList>
    </citation>
    <scope>NUCLEOTIDE SEQUENCE [LARGE SCALE GENOMIC DNA]</scope>
    <source>
        <strain evidence="1 2">KEBCLARHB70R</strain>
    </source>
</reference>
<sequence>MLLGGQDGWLGSDDFADQDALWRRGRSVQLPLGVEAARQFPHHAVVRPD</sequence>
<organism evidence="1 2">
    <name type="scientific">Lichenicoccus roseus</name>
    <dbReference type="NCBI Taxonomy" id="2683649"/>
    <lineage>
        <taxon>Bacteria</taxon>
        <taxon>Pseudomonadati</taxon>
        <taxon>Pseudomonadota</taxon>
        <taxon>Alphaproteobacteria</taxon>
        <taxon>Acetobacterales</taxon>
        <taxon>Acetobacteraceae</taxon>
        <taxon>Lichenicoccus</taxon>
    </lineage>
</organism>
<protein>
    <submittedName>
        <fullName evidence="1">Penicillin acylase family protein</fullName>
    </submittedName>
</protein>
<name>A0A5R9J0Z5_9PROT</name>
<dbReference type="EMBL" id="VCDI01000007">
    <property type="protein sequence ID" value="TLU71340.1"/>
    <property type="molecule type" value="Genomic_DNA"/>
</dbReference>
<proteinExistence type="predicted"/>
<dbReference type="RefSeq" id="WP_138327377.1">
    <property type="nucleotide sequence ID" value="NZ_VCDI01000007.1"/>
</dbReference>
<dbReference type="AlphaFoldDB" id="A0A5R9J0Z5"/>
<comment type="caution">
    <text evidence="1">The sequence shown here is derived from an EMBL/GenBank/DDBJ whole genome shotgun (WGS) entry which is preliminary data.</text>
</comment>
<gene>
    <name evidence="1" type="ORF">FE263_17755</name>
</gene>
<keyword evidence="2" id="KW-1185">Reference proteome</keyword>
<evidence type="ECO:0000313" key="2">
    <source>
        <dbReference type="Proteomes" id="UP000305654"/>
    </source>
</evidence>
<evidence type="ECO:0000313" key="1">
    <source>
        <dbReference type="EMBL" id="TLU71340.1"/>
    </source>
</evidence>
<dbReference type="OrthoDB" id="9760084at2"/>
<accession>A0A5R9J0Z5</accession>
<dbReference type="Proteomes" id="UP000305654">
    <property type="component" value="Unassembled WGS sequence"/>
</dbReference>